<accession>A0A1I7YPN2</accession>
<dbReference type="Proteomes" id="UP000095287">
    <property type="component" value="Unplaced"/>
</dbReference>
<evidence type="ECO:0000313" key="2">
    <source>
        <dbReference type="WBParaSite" id="L893_g1854.t1"/>
    </source>
</evidence>
<sequence>MFFRDLTCDFKRKTLRAIPARSLRVTLRNRPIGELDLALLLVTVPSTLVTFLVRAGGRLCEEKPEWTACA</sequence>
<proteinExistence type="predicted"/>
<evidence type="ECO:0000313" key="1">
    <source>
        <dbReference type="Proteomes" id="UP000095287"/>
    </source>
</evidence>
<name>A0A1I7YPN2_9BILA</name>
<organism evidence="1 2">
    <name type="scientific">Steinernema glaseri</name>
    <dbReference type="NCBI Taxonomy" id="37863"/>
    <lineage>
        <taxon>Eukaryota</taxon>
        <taxon>Metazoa</taxon>
        <taxon>Ecdysozoa</taxon>
        <taxon>Nematoda</taxon>
        <taxon>Chromadorea</taxon>
        <taxon>Rhabditida</taxon>
        <taxon>Tylenchina</taxon>
        <taxon>Panagrolaimomorpha</taxon>
        <taxon>Strongyloidoidea</taxon>
        <taxon>Steinernematidae</taxon>
        <taxon>Steinernema</taxon>
    </lineage>
</organism>
<dbReference type="AlphaFoldDB" id="A0A1I7YPN2"/>
<reference evidence="2" key="1">
    <citation type="submission" date="2016-11" db="UniProtKB">
        <authorList>
            <consortium name="WormBaseParasite"/>
        </authorList>
    </citation>
    <scope>IDENTIFICATION</scope>
</reference>
<protein>
    <submittedName>
        <fullName evidence="2">Uncharacterized protein</fullName>
    </submittedName>
</protein>
<dbReference type="WBParaSite" id="L893_g1854.t1">
    <property type="protein sequence ID" value="L893_g1854.t1"/>
    <property type="gene ID" value="L893_g1854"/>
</dbReference>
<keyword evidence="1" id="KW-1185">Reference proteome</keyword>